<dbReference type="PANTHER" id="PTHR32108">
    <property type="entry name" value="DNA-DIRECTED RNA POLYMERASE SUBUNIT ALPHA"/>
    <property type="match status" value="1"/>
</dbReference>
<evidence type="ECO:0000313" key="3">
    <source>
        <dbReference type="Proteomes" id="UP000257109"/>
    </source>
</evidence>
<dbReference type="PANTHER" id="PTHR32108:SF9">
    <property type="entry name" value="REVERSE TRANSCRIPTASE RNASE H-LIKE DOMAIN-CONTAINING PROTEIN"/>
    <property type="match status" value="1"/>
</dbReference>
<protein>
    <recommendedName>
        <fullName evidence="1">G-patch domain-containing protein</fullName>
    </recommendedName>
</protein>
<dbReference type="PROSITE" id="PS50174">
    <property type="entry name" value="G_PATCH"/>
    <property type="match status" value="1"/>
</dbReference>
<feature type="domain" description="G-patch" evidence="1">
    <location>
        <begin position="78"/>
        <end position="124"/>
    </location>
</feature>
<evidence type="ECO:0000259" key="1">
    <source>
        <dbReference type="PROSITE" id="PS50174"/>
    </source>
</evidence>
<proteinExistence type="predicted"/>
<dbReference type="EMBL" id="QJKJ01014854">
    <property type="protein sequence ID" value="RDX63520.1"/>
    <property type="molecule type" value="Genomic_DNA"/>
</dbReference>
<evidence type="ECO:0000313" key="2">
    <source>
        <dbReference type="EMBL" id="RDX63520.1"/>
    </source>
</evidence>
<dbReference type="GO" id="GO:0003676">
    <property type="term" value="F:nucleic acid binding"/>
    <property type="evidence" value="ECO:0007669"/>
    <property type="project" value="InterPro"/>
</dbReference>
<organism evidence="2 3">
    <name type="scientific">Mucuna pruriens</name>
    <name type="common">Velvet bean</name>
    <name type="synonym">Dolichos pruriens</name>
    <dbReference type="NCBI Taxonomy" id="157652"/>
    <lineage>
        <taxon>Eukaryota</taxon>
        <taxon>Viridiplantae</taxon>
        <taxon>Streptophyta</taxon>
        <taxon>Embryophyta</taxon>
        <taxon>Tracheophyta</taxon>
        <taxon>Spermatophyta</taxon>
        <taxon>Magnoliopsida</taxon>
        <taxon>eudicotyledons</taxon>
        <taxon>Gunneridae</taxon>
        <taxon>Pentapetalae</taxon>
        <taxon>rosids</taxon>
        <taxon>fabids</taxon>
        <taxon>Fabales</taxon>
        <taxon>Fabaceae</taxon>
        <taxon>Papilionoideae</taxon>
        <taxon>50 kb inversion clade</taxon>
        <taxon>NPAAA clade</taxon>
        <taxon>indigoferoid/millettioid clade</taxon>
        <taxon>Phaseoleae</taxon>
        <taxon>Mucuna</taxon>
    </lineage>
</organism>
<gene>
    <name evidence="2" type="ORF">CR513_58045</name>
</gene>
<dbReference type="InterPro" id="IPR000467">
    <property type="entry name" value="G_patch_dom"/>
</dbReference>
<dbReference type="Proteomes" id="UP000257109">
    <property type="component" value="Unassembled WGS sequence"/>
</dbReference>
<comment type="caution">
    <text evidence="2">The sequence shown here is derived from an EMBL/GenBank/DDBJ whole genome shotgun (WGS) entry which is preliminary data.</text>
</comment>
<name>A0A371EBW6_MUCPR</name>
<dbReference type="STRING" id="157652.A0A371EBW6"/>
<dbReference type="OrthoDB" id="1095202at2759"/>
<sequence length="198" mass="21997">MDIRPVYSCLLSRPWIHAVEAVPSSLHQKVKFIADGQLITVMGEKQMMVNIPLPTEYIEGDEEALETSFQALEIPSKAAIMTAKVLITNSFEPGKGLGRRLDNIAKPVAIQENPRRAGLGYSEAAKRGKPGWKIKPNLYRYFTSGGVVTPEHIATVEDRLVEPANGQDEGEEMEEEALKELERLLEQERPKLQSGAES</sequence>
<dbReference type="Pfam" id="PF01585">
    <property type="entry name" value="G-patch"/>
    <property type="match status" value="1"/>
</dbReference>
<dbReference type="AlphaFoldDB" id="A0A371EBW6"/>
<accession>A0A371EBW6</accession>
<reference evidence="2" key="1">
    <citation type="submission" date="2018-05" db="EMBL/GenBank/DDBJ databases">
        <title>Draft genome of Mucuna pruriens seed.</title>
        <authorList>
            <person name="Nnadi N.E."/>
            <person name="Vos R."/>
            <person name="Hasami M.H."/>
            <person name="Devisetty U.K."/>
            <person name="Aguiy J.C."/>
        </authorList>
    </citation>
    <scope>NUCLEOTIDE SEQUENCE [LARGE SCALE GENOMIC DNA]</scope>
    <source>
        <strain evidence="2">JCA_2017</strain>
    </source>
</reference>
<feature type="non-terminal residue" evidence="2">
    <location>
        <position position="1"/>
    </location>
</feature>
<keyword evidence="3" id="KW-1185">Reference proteome</keyword>